<feature type="transmembrane region" description="Helical" evidence="8">
    <location>
        <begin position="374"/>
        <end position="392"/>
    </location>
</feature>
<dbReference type="Pfam" id="PF02535">
    <property type="entry name" value="Zip"/>
    <property type="match status" value="1"/>
</dbReference>
<reference evidence="11 13" key="2">
    <citation type="submission" date="2018-07" db="EMBL/GenBank/DDBJ databases">
        <title>Draft Genome Assemblies for Five Robust Yarrowia lipolytica Strains Exhibiting High Lipid Production and Pentose Sugar Utilization and Sugar Alcohol Secretion from Undetoxified Lignocellulosic Biomass Hydrolysates.</title>
        <authorList>
            <consortium name="DOE Joint Genome Institute"/>
            <person name="Walker C."/>
            <person name="Ryu S."/>
            <person name="Na H."/>
            <person name="Zane M."/>
            <person name="LaButti K."/>
            <person name="Lipzen A."/>
            <person name="Haridas S."/>
            <person name="Barry K."/>
            <person name="Grigoriev I.V."/>
            <person name="Quarterman J."/>
            <person name="Slininger P."/>
            <person name="Dien B."/>
            <person name="Trinh C.T."/>
        </authorList>
    </citation>
    <scope>NUCLEOTIDE SEQUENCE [LARGE SCALE GENOMIC DNA]</scope>
    <source>
        <strain evidence="11 13">YB392</strain>
    </source>
</reference>
<feature type="transmembrane region" description="Helical" evidence="8">
    <location>
        <begin position="113"/>
        <end position="133"/>
    </location>
</feature>
<evidence type="ECO:0000256" key="2">
    <source>
        <dbReference type="ARBA" id="ARBA00006939"/>
    </source>
</evidence>
<sequence length="395" mass="43565">MSPEITDQLVRLLTRDDDADAAPVVCDSGNEYDGRMGARISSIFVILICGTFGALFPVLCSKYSQIKVPPVFFFCAKYFGSGVIIATSLLHLLQPANEALSQECLGHWNDYPYAFGICLFMVFFMFAVELVCFNMFGHQGHSHGPVGLASSKDVEISGVHEHTHEGHSHDDHSSDDIVKENEKPREHSSVPVSMPNPIANHDPLTPKDHYGHCEEHTDPNDVDLENDMGLETYSAQLVSIFVLEFGIIFHSVFIGLTLAVSGDEFKDLYIVLVFHQMFEGFGLGTRLATAPWPKKKVWTPWILGLAFGLTTPIAIAIGLGVRKTYPPGGKTASITNGIFDSVSSGILLYTGLVELMAHEFLFSSEFKHANNWRIFWAFAWMCAGAGLMALLAKWA</sequence>
<proteinExistence type="inferred from homology"/>
<feature type="transmembrane region" description="Helical" evidence="8">
    <location>
        <begin position="71"/>
        <end position="93"/>
    </location>
</feature>
<evidence type="ECO:0000313" key="11">
    <source>
        <dbReference type="EMBL" id="RDW28296.1"/>
    </source>
</evidence>
<feature type="transmembrane region" description="Helical" evidence="8">
    <location>
        <begin position="40"/>
        <end position="59"/>
    </location>
</feature>
<dbReference type="Proteomes" id="UP000256601">
    <property type="component" value="Unassembled WGS sequence"/>
</dbReference>
<dbReference type="GO" id="GO:0071578">
    <property type="term" value="P:zinc ion import across plasma membrane"/>
    <property type="evidence" value="ECO:0007669"/>
    <property type="project" value="TreeGrafter"/>
</dbReference>
<evidence type="ECO:0000256" key="1">
    <source>
        <dbReference type="ARBA" id="ARBA00004141"/>
    </source>
</evidence>
<dbReference type="InterPro" id="IPR003689">
    <property type="entry name" value="ZIP"/>
</dbReference>
<dbReference type="Proteomes" id="UP000182444">
    <property type="component" value="Chromosome 1F"/>
</dbReference>
<evidence type="ECO:0000313" key="10">
    <source>
        <dbReference type="EMBL" id="AOW07526.1"/>
    </source>
</evidence>
<evidence type="ECO:0000256" key="6">
    <source>
        <dbReference type="ARBA" id="ARBA00023065"/>
    </source>
</evidence>
<feature type="transmembrane region" description="Helical" evidence="8">
    <location>
        <begin position="341"/>
        <end position="362"/>
    </location>
</feature>
<feature type="compositionally biased region" description="Basic and acidic residues" evidence="9">
    <location>
        <begin position="160"/>
        <end position="188"/>
    </location>
</feature>
<evidence type="ECO:0000313" key="12">
    <source>
        <dbReference type="Proteomes" id="UP000182444"/>
    </source>
</evidence>
<dbReference type="GeneID" id="2907822"/>
<dbReference type="eggNOG" id="KOG1558">
    <property type="taxonomic scope" value="Eukaryota"/>
</dbReference>
<gene>
    <name evidence="11" type="ORF">B0I71DRAFT_127616</name>
    <name evidence="10" type="ORF">YALI1_F28590g</name>
</gene>
<reference evidence="10 12" key="1">
    <citation type="journal article" date="2016" name="PLoS ONE">
        <title>Sequence Assembly of Yarrowia lipolytica Strain W29/CLIB89 Shows Transposable Element Diversity.</title>
        <authorList>
            <person name="Magnan C."/>
            <person name="Yu J."/>
            <person name="Chang I."/>
            <person name="Jahn E."/>
            <person name="Kanomata Y."/>
            <person name="Wu J."/>
            <person name="Zeller M."/>
            <person name="Oakes M."/>
            <person name="Baldi P."/>
            <person name="Sandmeyer S."/>
        </authorList>
    </citation>
    <scope>NUCLEOTIDE SEQUENCE [LARGE SCALE GENOMIC DNA]</scope>
    <source>
        <strain evidence="10">CLIB89</strain>
        <strain evidence="12">CLIB89(W29)</strain>
    </source>
</reference>
<comment type="subcellular location">
    <subcellularLocation>
        <location evidence="1 8">Membrane</location>
        <topology evidence="1 8">Multi-pass membrane protein</topology>
    </subcellularLocation>
</comment>
<dbReference type="NCBIfam" id="TIGR00820">
    <property type="entry name" value="zip"/>
    <property type="match status" value="1"/>
</dbReference>
<keyword evidence="5 8" id="KW-1133">Transmembrane helix</keyword>
<dbReference type="EMBL" id="KZ857326">
    <property type="protein sequence ID" value="RDW28296.1"/>
    <property type="molecule type" value="Genomic_DNA"/>
</dbReference>
<dbReference type="KEGG" id="yli:2907822"/>
<organism evidence="10 12">
    <name type="scientific">Yarrowia lipolytica</name>
    <name type="common">Candida lipolytica</name>
    <dbReference type="NCBI Taxonomy" id="4952"/>
    <lineage>
        <taxon>Eukaryota</taxon>
        <taxon>Fungi</taxon>
        <taxon>Dikarya</taxon>
        <taxon>Ascomycota</taxon>
        <taxon>Saccharomycotina</taxon>
        <taxon>Dipodascomycetes</taxon>
        <taxon>Dipodascales</taxon>
        <taxon>Dipodascales incertae sedis</taxon>
        <taxon>Yarrowia</taxon>
    </lineage>
</organism>
<comment type="similarity">
    <text evidence="2 8">Belongs to the ZIP transporter (TC 2.A.5) family.</text>
</comment>
<dbReference type="PANTHER" id="PTHR11040:SF69">
    <property type="entry name" value="ZINC-REGULATED TRANSPORTER 2"/>
    <property type="match status" value="1"/>
</dbReference>
<evidence type="ECO:0000256" key="4">
    <source>
        <dbReference type="ARBA" id="ARBA00022692"/>
    </source>
</evidence>
<dbReference type="VEuPathDB" id="FungiDB:YALI1_F28590g"/>
<evidence type="ECO:0000256" key="3">
    <source>
        <dbReference type="ARBA" id="ARBA00022448"/>
    </source>
</evidence>
<dbReference type="VEuPathDB" id="FungiDB:YALI0_F21659g"/>
<evidence type="ECO:0000256" key="8">
    <source>
        <dbReference type="RuleBase" id="RU362088"/>
    </source>
</evidence>
<dbReference type="InterPro" id="IPR004698">
    <property type="entry name" value="Zn/Fe_permease_fun/pln"/>
</dbReference>
<protein>
    <submittedName>
        <fullName evidence="11">Zinc/iron permease</fullName>
    </submittedName>
</protein>
<evidence type="ECO:0000313" key="13">
    <source>
        <dbReference type="Proteomes" id="UP000256601"/>
    </source>
</evidence>
<dbReference type="PANTHER" id="PTHR11040">
    <property type="entry name" value="ZINC/IRON TRANSPORTER"/>
    <property type="match status" value="1"/>
</dbReference>
<feature type="region of interest" description="Disordered" evidence="9">
    <location>
        <begin position="160"/>
        <end position="198"/>
    </location>
</feature>
<evidence type="ECO:0000256" key="7">
    <source>
        <dbReference type="ARBA" id="ARBA00023136"/>
    </source>
</evidence>
<keyword evidence="7 8" id="KW-0472">Membrane</keyword>
<feature type="transmembrane region" description="Helical" evidence="8">
    <location>
        <begin position="237"/>
        <end position="262"/>
    </location>
</feature>
<dbReference type="AlphaFoldDB" id="A0A1D8NPG2"/>
<name>A0A1D8NPG2_YARLL</name>
<evidence type="ECO:0000256" key="9">
    <source>
        <dbReference type="SAM" id="MobiDB-lite"/>
    </source>
</evidence>
<dbReference type="GO" id="GO:0000007">
    <property type="term" value="F:low-affinity zinc ion transmembrane transporter activity"/>
    <property type="evidence" value="ECO:0007669"/>
    <property type="project" value="TreeGrafter"/>
</dbReference>
<comment type="caution">
    <text evidence="8">Lacks conserved residue(s) required for the propagation of feature annotation.</text>
</comment>
<evidence type="ECO:0000256" key="5">
    <source>
        <dbReference type="ARBA" id="ARBA00022989"/>
    </source>
</evidence>
<dbReference type="EMBL" id="CP017558">
    <property type="protein sequence ID" value="AOW07526.1"/>
    <property type="molecule type" value="Genomic_DNA"/>
</dbReference>
<dbReference type="GO" id="GO:0005886">
    <property type="term" value="C:plasma membrane"/>
    <property type="evidence" value="ECO:0007669"/>
    <property type="project" value="TreeGrafter"/>
</dbReference>
<keyword evidence="4 8" id="KW-0812">Transmembrane</keyword>
<accession>A0A1D8NPG2</accession>
<keyword evidence="3 8" id="KW-0813">Transport</keyword>
<keyword evidence="6 8" id="KW-0406">Ion transport</keyword>
<feature type="transmembrane region" description="Helical" evidence="8">
    <location>
        <begin position="301"/>
        <end position="321"/>
    </location>
</feature>
<dbReference type="OMA" id="ISEYPWV"/>